<dbReference type="HOGENOM" id="CLU_346121_0_0_1"/>
<feature type="domain" description="NWD NACHT-NTPase N-terminal" evidence="3">
    <location>
        <begin position="82"/>
        <end position="323"/>
    </location>
</feature>
<accession>F0XPC4</accession>
<evidence type="ECO:0000259" key="4">
    <source>
        <dbReference type="Pfam" id="PF24883"/>
    </source>
</evidence>
<dbReference type="EMBL" id="GL629801">
    <property type="protein sequence ID" value="EFX00600.1"/>
    <property type="molecule type" value="Genomic_DNA"/>
</dbReference>
<dbReference type="AlphaFoldDB" id="F0XPC4"/>
<dbReference type="GeneID" id="25981165"/>
<feature type="region of interest" description="Disordered" evidence="2">
    <location>
        <begin position="1"/>
        <end position="75"/>
    </location>
</feature>
<gene>
    <name evidence="5" type="ORF">CMQ_7602</name>
</gene>
<dbReference type="InterPro" id="IPR031359">
    <property type="entry name" value="NACHT_N"/>
</dbReference>
<keyword evidence="1" id="KW-0677">Repeat</keyword>
<proteinExistence type="predicted"/>
<evidence type="ECO:0000256" key="1">
    <source>
        <dbReference type="ARBA" id="ARBA00022737"/>
    </source>
</evidence>
<evidence type="ECO:0000313" key="5">
    <source>
        <dbReference type="EMBL" id="EFX00600.1"/>
    </source>
</evidence>
<reference evidence="5 6" key="1">
    <citation type="journal article" date="2011" name="Proc. Natl. Acad. Sci. U.S.A.">
        <title>Genome and transcriptome analyses of the mountain pine beetle-fungal symbiont Grosmannia clavigera, a lodgepole pine pathogen.</title>
        <authorList>
            <person name="DiGuistini S."/>
            <person name="Wang Y."/>
            <person name="Liao N.Y."/>
            <person name="Taylor G."/>
            <person name="Tanguay P."/>
            <person name="Feau N."/>
            <person name="Henrissat B."/>
            <person name="Chan S.K."/>
            <person name="Hesse-Orce U."/>
            <person name="Alamouti S.M."/>
            <person name="Tsui C.K.M."/>
            <person name="Docking R.T."/>
            <person name="Levasseur A."/>
            <person name="Haridas S."/>
            <person name="Robertson G."/>
            <person name="Birol I."/>
            <person name="Holt R.A."/>
            <person name="Marra M.A."/>
            <person name="Hamelin R.C."/>
            <person name="Hirst M."/>
            <person name="Jones S.J.M."/>
            <person name="Bohlmann J."/>
            <person name="Breuil C."/>
        </authorList>
    </citation>
    <scope>NUCLEOTIDE SEQUENCE [LARGE SCALE GENOMIC DNA]</scope>
    <source>
        <strain evidence="6">kw1407 / UAMH 11150</strain>
    </source>
</reference>
<feature type="region of interest" description="Disordered" evidence="2">
    <location>
        <begin position="117"/>
        <end position="154"/>
    </location>
</feature>
<dbReference type="eggNOG" id="KOG4177">
    <property type="taxonomic scope" value="Eukaryota"/>
</dbReference>
<dbReference type="Proteomes" id="UP000007796">
    <property type="component" value="Unassembled WGS sequence"/>
</dbReference>
<dbReference type="Pfam" id="PF17100">
    <property type="entry name" value="NACHT_N"/>
    <property type="match status" value="1"/>
</dbReference>
<dbReference type="STRING" id="655863.F0XPC4"/>
<dbReference type="InterPro" id="IPR056884">
    <property type="entry name" value="NPHP3-like_N"/>
</dbReference>
<evidence type="ECO:0000259" key="3">
    <source>
        <dbReference type="Pfam" id="PF17100"/>
    </source>
</evidence>
<dbReference type="InParanoid" id="F0XPC4"/>
<feature type="compositionally biased region" description="Polar residues" evidence="2">
    <location>
        <begin position="49"/>
        <end position="65"/>
    </location>
</feature>
<feature type="compositionally biased region" description="Basic residues" evidence="2">
    <location>
        <begin position="1"/>
        <end position="22"/>
    </location>
</feature>
<keyword evidence="6" id="KW-1185">Reference proteome</keyword>
<evidence type="ECO:0000256" key="2">
    <source>
        <dbReference type="SAM" id="MobiDB-lite"/>
    </source>
</evidence>
<dbReference type="RefSeq" id="XP_014170082.1">
    <property type="nucleotide sequence ID" value="XM_014314607.1"/>
</dbReference>
<dbReference type="Pfam" id="PF24883">
    <property type="entry name" value="NPHP3_N"/>
    <property type="match status" value="1"/>
</dbReference>
<dbReference type="PANTHER" id="PTHR10039">
    <property type="entry name" value="AMELOGENIN"/>
    <property type="match status" value="1"/>
</dbReference>
<feature type="domain" description="Nephrocystin 3-like N-terminal" evidence="4">
    <location>
        <begin position="346"/>
        <end position="451"/>
    </location>
</feature>
<protein>
    <submittedName>
        <fullName evidence="5">Nacht and wd40 domain containing protein</fullName>
    </submittedName>
</protein>
<evidence type="ECO:0000313" key="6">
    <source>
        <dbReference type="Proteomes" id="UP000007796"/>
    </source>
</evidence>
<sequence>MEAKLSGRKRKWLREKLHKGRGKNGYDRDVSSSRNASKVSVIVDVQSAPEASSKQDTEPPSTLFKTTDEHMDQPTVTDISSELWTRAYDRLKSGEETATLVEAYEGVLFGIIRNDTDLDDSEEGKEKDSVSISTTTPNDAEKINNPLQTSGGSGRIDIMEQATRVALARAKKHKSVHEAVKDTAEFIKEIESTVSSMLTAYPPAAMAWSGICMILPILASPSVQRLEMCVGLEHVMDKLEWYMALARVAFRSNWNADPASAQMLELTKNKVVELYAALLEYEMQCVCECFKTSRFVRSMRVLLTIDDWKERIQTVKDKETEIKDQLKQHKMVQNTDTLDHISKDTSKYDAWLNSVPDRIEGTYAGCGKSVLSRYLVKTVLPDRLLESGDNAVIAYFFFSEGAETSLARALCAIVHQLLCSCEKLVDLVEGDISKAGEALIGNWSRLWDIFQKYVRTLIGNFQTLVESLSTNKKGSLKVVMTTRGYPGIVERFRFRQDSSSIRLAGENSEEIAQIQDEIAIVINHKLDKLAEAKNLKTERVNKLRSLLANQGGNQRTYLWVHLIFAVLENNNRNVETEWARRINTLPDTVNEAYEKLLGAIPDDDRARVRNLLHLMFVAYIPLTLVDAAVLMNARETYEASTDNPEQEIGVLEVESADSFCGWVLSTCHCFVTVYGNTL</sequence>
<dbReference type="OrthoDB" id="194358at2759"/>
<name>F0XPC4_GROCL</name>
<organism evidence="6">
    <name type="scientific">Grosmannia clavigera (strain kw1407 / UAMH 11150)</name>
    <name type="common">Blue stain fungus</name>
    <name type="synonym">Graphiocladiella clavigera</name>
    <dbReference type="NCBI Taxonomy" id="655863"/>
    <lineage>
        <taxon>Eukaryota</taxon>
        <taxon>Fungi</taxon>
        <taxon>Dikarya</taxon>
        <taxon>Ascomycota</taxon>
        <taxon>Pezizomycotina</taxon>
        <taxon>Sordariomycetes</taxon>
        <taxon>Sordariomycetidae</taxon>
        <taxon>Ophiostomatales</taxon>
        <taxon>Ophiostomataceae</taxon>
        <taxon>Leptographium</taxon>
    </lineage>
</organism>